<proteinExistence type="predicted"/>
<dbReference type="AlphaFoldDB" id="A0A655WCP4"/>
<sequence length="112" mass="13080">MEFDIGKSLCTRPETYGSTGTLCLTYHSQRCLWHTMMVSLRMDLATTINGKQHFFRKRVNHRHTYPVQTTGDFIGVVVKFTAGVQYSHDDFCRRHFLFRMHFGRDTTTVIAD</sequence>
<evidence type="ECO:0000313" key="1">
    <source>
        <dbReference type="EMBL" id="CSB00269.1"/>
    </source>
</evidence>
<name>A0A655WCP4_VIBCL</name>
<evidence type="ECO:0000313" key="2">
    <source>
        <dbReference type="Proteomes" id="UP000044806"/>
    </source>
</evidence>
<dbReference type="EMBL" id="CWOW01000018">
    <property type="protein sequence ID" value="CSB00269.1"/>
    <property type="molecule type" value="Genomic_DNA"/>
</dbReference>
<protein>
    <submittedName>
        <fullName evidence="1">Uncharacterized protein</fullName>
    </submittedName>
</protein>
<gene>
    <name evidence="1" type="ORF">ERS013165_03042</name>
</gene>
<dbReference type="Proteomes" id="UP000044806">
    <property type="component" value="Unassembled WGS sequence"/>
</dbReference>
<reference evidence="1 2" key="1">
    <citation type="submission" date="2015-07" db="EMBL/GenBank/DDBJ databases">
        <authorList>
            <consortium name="Pathogen Informatics"/>
        </authorList>
    </citation>
    <scope>NUCLEOTIDE SEQUENCE [LARGE SCALE GENOMIC DNA]</scope>
    <source>
        <strain evidence="1 2">A51</strain>
    </source>
</reference>
<accession>A0A655WCP4</accession>
<organism evidence="1 2">
    <name type="scientific">Vibrio cholerae</name>
    <dbReference type="NCBI Taxonomy" id="666"/>
    <lineage>
        <taxon>Bacteria</taxon>
        <taxon>Pseudomonadati</taxon>
        <taxon>Pseudomonadota</taxon>
        <taxon>Gammaproteobacteria</taxon>
        <taxon>Vibrionales</taxon>
        <taxon>Vibrionaceae</taxon>
        <taxon>Vibrio</taxon>
    </lineage>
</organism>